<name>A0AAV7NAB6_PLEWA</name>
<sequence length="169" mass="17818">MARSNKSNSVTQPLTPAQQHQHVAAGERGDTADPKGSTPRTVTLQGLHPTGSATRDPSGCRVVSPSKLLAVALVSHSVLIWVPKEAAAMEHLCPVSDGPPLMSPLPAAGLAITRPSPLSHRHAQSCTSLVHRDRNPWDISLTLAAEHFSGHGSSLKPGQRSDFGGWLGR</sequence>
<feature type="region of interest" description="Disordered" evidence="1">
    <location>
        <begin position="150"/>
        <end position="169"/>
    </location>
</feature>
<proteinExistence type="predicted"/>
<evidence type="ECO:0000256" key="1">
    <source>
        <dbReference type="SAM" id="MobiDB-lite"/>
    </source>
</evidence>
<feature type="region of interest" description="Disordered" evidence="1">
    <location>
        <begin position="1"/>
        <end position="59"/>
    </location>
</feature>
<dbReference type="AlphaFoldDB" id="A0AAV7NAB6"/>
<evidence type="ECO:0000313" key="2">
    <source>
        <dbReference type="EMBL" id="KAJ1113025.1"/>
    </source>
</evidence>
<gene>
    <name evidence="2" type="ORF">NDU88_001285</name>
</gene>
<dbReference type="Proteomes" id="UP001066276">
    <property type="component" value="Chromosome 8"/>
</dbReference>
<protein>
    <submittedName>
        <fullName evidence="2">Uncharacterized protein</fullName>
    </submittedName>
</protein>
<evidence type="ECO:0000313" key="3">
    <source>
        <dbReference type="Proteomes" id="UP001066276"/>
    </source>
</evidence>
<feature type="compositionally biased region" description="Polar residues" evidence="1">
    <location>
        <begin position="1"/>
        <end position="21"/>
    </location>
</feature>
<keyword evidence="3" id="KW-1185">Reference proteome</keyword>
<accession>A0AAV7NAB6</accession>
<dbReference type="EMBL" id="JANPWB010000012">
    <property type="protein sequence ID" value="KAJ1113025.1"/>
    <property type="molecule type" value="Genomic_DNA"/>
</dbReference>
<comment type="caution">
    <text evidence="2">The sequence shown here is derived from an EMBL/GenBank/DDBJ whole genome shotgun (WGS) entry which is preliminary data.</text>
</comment>
<reference evidence="2" key="1">
    <citation type="journal article" date="2022" name="bioRxiv">
        <title>Sequencing and chromosome-scale assembly of the giantPleurodeles waltlgenome.</title>
        <authorList>
            <person name="Brown T."/>
            <person name="Elewa A."/>
            <person name="Iarovenko S."/>
            <person name="Subramanian E."/>
            <person name="Araus A.J."/>
            <person name="Petzold A."/>
            <person name="Susuki M."/>
            <person name="Suzuki K.-i.T."/>
            <person name="Hayashi T."/>
            <person name="Toyoda A."/>
            <person name="Oliveira C."/>
            <person name="Osipova E."/>
            <person name="Leigh N.D."/>
            <person name="Simon A."/>
            <person name="Yun M.H."/>
        </authorList>
    </citation>
    <scope>NUCLEOTIDE SEQUENCE</scope>
    <source>
        <strain evidence="2">20211129_DDA</strain>
        <tissue evidence="2">Liver</tissue>
    </source>
</reference>
<organism evidence="2 3">
    <name type="scientific">Pleurodeles waltl</name>
    <name type="common">Iberian ribbed newt</name>
    <dbReference type="NCBI Taxonomy" id="8319"/>
    <lineage>
        <taxon>Eukaryota</taxon>
        <taxon>Metazoa</taxon>
        <taxon>Chordata</taxon>
        <taxon>Craniata</taxon>
        <taxon>Vertebrata</taxon>
        <taxon>Euteleostomi</taxon>
        <taxon>Amphibia</taxon>
        <taxon>Batrachia</taxon>
        <taxon>Caudata</taxon>
        <taxon>Salamandroidea</taxon>
        <taxon>Salamandridae</taxon>
        <taxon>Pleurodelinae</taxon>
        <taxon>Pleurodeles</taxon>
    </lineage>
</organism>